<keyword evidence="2" id="KW-1185">Reference proteome</keyword>
<dbReference type="Proteomes" id="UP000464796">
    <property type="component" value="Chromosome"/>
</dbReference>
<evidence type="ECO:0000313" key="1">
    <source>
        <dbReference type="EMBL" id="QHH90687.1"/>
    </source>
</evidence>
<protein>
    <recommendedName>
        <fullName evidence="3">DUF4365 domain-containing protein</fullName>
    </recommendedName>
</protein>
<evidence type="ECO:0008006" key="3">
    <source>
        <dbReference type="Google" id="ProtNLM"/>
    </source>
</evidence>
<reference evidence="1 2" key="1">
    <citation type="submission" date="2019-07" db="EMBL/GenBank/DDBJ databases">
        <authorList>
            <person name="Yu W.S."/>
            <person name="Cheong H.-M."/>
            <person name="Choi Y."/>
            <person name="Hwang K.J."/>
            <person name="Jung K."/>
            <person name="Lee S."/>
            <person name="Choi C."/>
        </authorList>
    </citation>
    <scope>NUCLEOTIDE SEQUENCE [LARGE SCALE GENOMIC DNA]</scope>
    <source>
        <strain evidence="1 2">NCCP 15909</strain>
    </source>
</reference>
<dbReference type="RefSeq" id="WP_049114158.1">
    <property type="nucleotide sequence ID" value="NZ_JBNTKW010000002.1"/>
</dbReference>
<organism evidence="1 2">
    <name type="scientific">Bacillus pacificus</name>
    <dbReference type="NCBI Taxonomy" id="2026187"/>
    <lineage>
        <taxon>Bacteria</taxon>
        <taxon>Bacillati</taxon>
        <taxon>Bacillota</taxon>
        <taxon>Bacilli</taxon>
        <taxon>Bacillales</taxon>
        <taxon>Bacillaceae</taxon>
        <taxon>Bacillus</taxon>
        <taxon>Bacillus cereus group</taxon>
    </lineage>
</organism>
<name>A0ABX6I7M6_9BACI</name>
<proteinExistence type="predicted"/>
<sequence>MNKYETGRYGAEIAKLEFKRYGFGICTSQLNDKGLGFRVKKDGMEYEIKVSTRNNLEYVFFQKEKMPIRDNIFVMLVLLKEEGRKSNSYLIPSTVWRNPNGVFKNANYDERGLKTKPEWGINISERNLSEIEQYRFNKIILTML</sequence>
<gene>
    <name evidence="1" type="ORF">FPL01_19390</name>
</gene>
<accession>A0ABX6I7M6</accession>
<evidence type="ECO:0000313" key="2">
    <source>
        <dbReference type="Proteomes" id="UP000464796"/>
    </source>
</evidence>
<dbReference type="EMBL" id="CP041979">
    <property type="protein sequence ID" value="QHH90687.1"/>
    <property type="molecule type" value="Genomic_DNA"/>
</dbReference>